<feature type="region of interest" description="Disordered" evidence="1">
    <location>
        <begin position="1"/>
        <end position="36"/>
    </location>
</feature>
<reference evidence="3" key="1">
    <citation type="submission" date="2009-08" db="EMBL/GenBank/DDBJ databases">
        <title>The complete genome of Chitinophaga pinensis DSM 2588.</title>
        <authorList>
            <consortium name="US DOE Joint Genome Institute (JGI-PGF)"/>
            <person name="Lucas S."/>
            <person name="Copeland A."/>
            <person name="Lapidus A."/>
            <person name="Glavina del Rio T."/>
            <person name="Dalin E."/>
            <person name="Tice H."/>
            <person name="Bruce D."/>
            <person name="Goodwin L."/>
            <person name="Pitluck S."/>
            <person name="Kyrpides N."/>
            <person name="Mavromatis K."/>
            <person name="Ivanova N."/>
            <person name="Mikhailova N."/>
            <person name="Sims D."/>
            <person name="Meinche L."/>
            <person name="Brettin T."/>
            <person name="Detter J.C."/>
            <person name="Han C."/>
            <person name="Larimer F."/>
            <person name="Land M."/>
            <person name="Hauser L."/>
            <person name="Markowitz V."/>
            <person name="Cheng J.-F."/>
            <person name="Hugenholtz P."/>
            <person name="Woyke T."/>
            <person name="Wu D."/>
            <person name="Spring S."/>
            <person name="Klenk H.-P."/>
            <person name="Eisen J.A."/>
        </authorList>
    </citation>
    <scope>NUCLEOTIDE SEQUENCE [LARGE SCALE GENOMIC DNA]</scope>
    <source>
        <strain evidence="3">ATCC 43595 / DSM 2588 / LMG 13176 / NBRC 15968 / NCIMB 11800 / UQM 2034</strain>
    </source>
</reference>
<dbReference type="AlphaFoldDB" id="A0A979G8K6"/>
<dbReference type="EMBL" id="CP001699">
    <property type="protein sequence ID" value="ACU62939.1"/>
    <property type="molecule type" value="Genomic_DNA"/>
</dbReference>
<evidence type="ECO:0000256" key="1">
    <source>
        <dbReference type="SAM" id="MobiDB-lite"/>
    </source>
</evidence>
<evidence type="ECO:0000313" key="2">
    <source>
        <dbReference type="EMBL" id="ACU62939.1"/>
    </source>
</evidence>
<dbReference type="Proteomes" id="UP000002215">
    <property type="component" value="Chromosome"/>
</dbReference>
<accession>A0A979G8K6</accession>
<dbReference type="OrthoDB" id="9818370at2"/>
<proteinExistence type="predicted"/>
<reference evidence="2 3" key="2">
    <citation type="journal article" date="2010" name="Stand. Genomic Sci.">
        <title>Complete genome sequence of Chitinophaga pinensis type strain (UQM 2034).</title>
        <authorList>
            <person name="Glavina Del Rio T."/>
            <person name="Abt B."/>
            <person name="Spring S."/>
            <person name="Lapidus A."/>
            <person name="Nolan M."/>
            <person name="Tice H."/>
            <person name="Copeland A."/>
            <person name="Cheng J.F."/>
            <person name="Chen F."/>
            <person name="Bruce D."/>
            <person name="Goodwin L."/>
            <person name="Pitluck S."/>
            <person name="Ivanova N."/>
            <person name="Mavromatis K."/>
            <person name="Mikhailova N."/>
            <person name="Pati A."/>
            <person name="Chen A."/>
            <person name="Palaniappan K."/>
            <person name="Land M."/>
            <person name="Hauser L."/>
            <person name="Chang Y.J."/>
            <person name="Jeffries C.D."/>
            <person name="Chain P."/>
            <person name="Saunders E."/>
            <person name="Detter J.C."/>
            <person name="Brettin T."/>
            <person name="Rohde M."/>
            <person name="Goker M."/>
            <person name="Bristow J."/>
            <person name="Eisen J.A."/>
            <person name="Markowitz V."/>
            <person name="Hugenholtz P."/>
            <person name="Kyrpides N.C."/>
            <person name="Klenk H.P."/>
            <person name="Lucas S."/>
        </authorList>
    </citation>
    <scope>NUCLEOTIDE SEQUENCE [LARGE SCALE GENOMIC DNA]</scope>
    <source>
        <strain evidence="3">ATCC 43595 / DSM 2588 / LMG 13176 / NBRC 15968 / NCIMB 11800 / UQM 2034</strain>
    </source>
</reference>
<feature type="compositionally biased region" description="Polar residues" evidence="1">
    <location>
        <begin position="1"/>
        <end position="33"/>
    </location>
</feature>
<protein>
    <submittedName>
        <fullName evidence="2">Uncharacterized protein</fullName>
    </submittedName>
</protein>
<name>A0A979G8K6_CHIPD</name>
<dbReference type="RefSeq" id="WP_012793106.1">
    <property type="nucleotide sequence ID" value="NC_013132.1"/>
</dbReference>
<gene>
    <name evidence="2" type="ordered locus">Cpin_5510</name>
</gene>
<evidence type="ECO:0000313" key="3">
    <source>
        <dbReference type="Proteomes" id="UP000002215"/>
    </source>
</evidence>
<organism evidence="2 3">
    <name type="scientific">Chitinophaga pinensis (strain ATCC 43595 / DSM 2588 / LMG 13176 / NBRC 15968 / NCIMB 11800 / UQM 2034)</name>
    <dbReference type="NCBI Taxonomy" id="485918"/>
    <lineage>
        <taxon>Bacteria</taxon>
        <taxon>Pseudomonadati</taxon>
        <taxon>Bacteroidota</taxon>
        <taxon>Chitinophagia</taxon>
        <taxon>Chitinophagales</taxon>
        <taxon>Chitinophagaceae</taxon>
        <taxon>Chitinophaga</taxon>
    </lineage>
</organism>
<sequence length="408" mass="44406">MNTHADTAIAQKSKSIAGHTSRTTNNTAVSQLVSDRPEDTLQRKWQNIADNSSQVQQLKQQQQMADTSPQQLLQRRQTDAISNSPKLTAQLQQKSTMAESNVLQAKPAPQAGALRMVHINHAAPVQRREIPVIQTDLDALKNLAMPVLPDWASAASIVARQTLITQKRTALDAFVVEVDEKKDEYMAQRTFTQPMQSAAHIKTRLAALPGEITRLDADIAGGSAVEPARPPAGTMWGPVAATHRSWKALNDNLATNTATRISRLAEQTRSTADLPVADLLAAVIAATKKLDDEQALLNRRKKERYFEDVITSVQPVCTDLHNEGTWGHGPSALGVFAYTLPASLNGIDRCIDPFTVHIHKPHAGKVVRRAHVRGGEFDNIILYSGEPVGPGVIGGWEGRALAKIFAAL</sequence>
<dbReference type="KEGG" id="cpi:Cpin_5510"/>